<evidence type="ECO:0000313" key="1">
    <source>
        <dbReference type="EMBL" id="KAF5847374.1"/>
    </source>
</evidence>
<evidence type="ECO:0000313" key="2">
    <source>
        <dbReference type="Proteomes" id="UP000624244"/>
    </source>
</evidence>
<dbReference type="AlphaFoldDB" id="A0A8H5ZES1"/>
<name>A0A8H5ZES1_COCSA</name>
<accession>A0A8H5ZES1</accession>
<gene>
    <name evidence="1" type="ORF">GGP41_000070</name>
</gene>
<reference evidence="1" key="1">
    <citation type="submission" date="2019-11" db="EMBL/GenBank/DDBJ databases">
        <title>Bipolaris sorokiniana Genome sequencing.</title>
        <authorList>
            <person name="Wang H."/>
        </authorList>
    </citation>
    <scope>NUCLEOTIDE SEQUENCE</scope>
</reference>
<dbReference type="Proteomes" id="UP000624244">
    <property type="component" value="Unassembled WGS sequence"/>
</dbReference>
<proteinExistence type="predicted"/>
<organism evidence="1 2">
    <name type="scientific">Cochliobolus sativus</name>
    <name type="common">Common root rot and spot blotch fungus</name>
    <name type="synonym">Bipolaris sorokiniana</name>
    <dbReference type="NCBI Taxonomy" id="45130"/>
    <lineage>
        <taxon>Eukaryota</taxon>
        <taxon>Fungi</taxon>
        <taxon>Dikarya</taxon>
        <taxon>Ascomycota</taxon>
        <taxon>Pezizomycotina</taxon>
        <taxon>Dothideomycetes</taxon>
        <taxon>Pleosporomycetidae</taxon>
        <taxon>Pleosporales</taxon>
        <taxon>Pleosporineae</taxon>
        <taxon>Pleosporaceae</taxon>
        <taxon>Bipolaris</taxon>
    </lineage>
</organism>
<dbReference type="EMBL" id="WNKQ01000013">
    <property type="protein sequence ID" value="KAF5847374.1"/>
    <property type="molecule type" value="Genomic_DNA"/>
</dbReference>
<comment type="caution">
    <text evidence="1">The sequence shown here is derived from an EMBL/GenBank/DDBJ whole genome shotgun (WGS) entry which is preliminary data.</text>
</comment>
<sequence>MYCVMEKEVFILRRCEGRLGLLGLSRVKWGLRGGGAGRKYRDGRANQVVGWVGRLEPKRK</sequence>
<protein>
    <submittedName>
        <fullName evidence="1">Uncharacterized protein</fullName>
    </submittedName>
</protein>